<feature type="domain" description="Pyruvate carboxyltransferase" evidence="5">
    <location>
        <begin position="1"/>
        <end position="265"/>
    </location>
</feature>
<comment type="similarity">
    <text evidence="1">Belongs to the HMG-CoA lyase family.</text>
</comment>
<evidence type="ECO:0000256" key="2">
    <source>
        <dbReference type="ARBA" id="ARBA00022723"/>
    </source>
</evidence>
<name>A0ABN3CQP8_9ACTN</name>
<feature type="compositionally biased region" description="Low complexity" evidence="4">
    <location>
        <begin position="334"/>
        <end position="348"/>
    </location>
</feature>
<feature type="compositionally biased region" description="Polar residues" evidence="4">
    <location>
        <begin position="301"/>
        <end position="316"/>
    </location>
</feature>
<evidence type="ECO:0000256" key="1">
    <source>
        <dbReference type="ARBA" id="ARBA00009405"/>
    </source>
</evidence>
<dbReference type="Gene3D" id="3.20.20.70">
    <property type="entry name" value="Aldolase class I"/>
    <property type="match status" value="1"/>
</dbReference>
<feature type="region of interest" description="Disordered" evidence="4">
    <location>
        <begin position="283"/>
        <end position="388"/>
    </location>
</feature>
<reference evidence="6 7" key="1">
    <citation type="journal article" date="2019" name="Int. J. Syst. Evol. Microbiol.">
        <title>The Global Catalogue of Microorganisms (GCM) 10K type strain sequencing project: providing services to taxonomists for standard genome sequencing and annotation.</title>
        <authorList>
            <consortium name="The Broad Institute Genomics Platform"/>
            <consortium name="The Broad Institute Genome Sequencing Center for Infectious Disease"/>
            <person name="Wu L."/>
            <person name="Ma J."/>
        </authorList>
    </citation>
    <scope>NUCLEOTIDE SEQUENCE [LARGE SCALE GENOMIC DNA]</scope>
    <source>
        <strain evidence="6 7">JCM 16114</strain>
    </source>
</reference>
<protein>
    <recommendedName>
        <fullName evidence="5">Pyruvate carboxyltransferase domain-containing protein</fullName>
    </recommendedName>
</protein>
<evidence type="ECO:0000256" key="3">
    <source>
        <dbReference type="ARBA" id="ARBA00023239"/>
    </source>
</evidence>
<keyword evidence="3" id="KW-0456">Lyase</keyword>
<comment type="caution">
    <text evidence="6">The sequence shown here is derived from an EMBL/GenBank/DDBJ whole genome shotgun (WGS) entry which is preliminary data.</text>
</comment>
<dbReference type="InterPro" id="IPR013785">
    <property type="entry name" value="Aldolase_TIM"/>
</dbReference>
<dbReference type="PANTHER" id="PTHR42738">
    <property type="entry name" value="HYDROXYMETHYLGLUTARYL-COA LYASE"/>
    <property type="match status" value="1"/>
</dbReference>
<dbReference type="PROSITE" id="PS50991">
    <property type="entry name" value="PYR_CT"/>
    <property type="match status" value="1"/>
</dbReference>
<proteinExistence type="inferred from homology"/>
<organism evidence="6 7">
    <name type="scientific">Nonomuraea monospora</name>
    <dbReference type="NCBI Taxonomy" id="568818"/>
    <lineage>
        <taxon>Bacteria</taxon>
        <taxon>Bacillati</taxon>
        <taxon>Actinomycetota</taxon>
        <taxon>Actinomycetes</taxon>
        <taxon>Streptosporangiales</taxon>
        <taxon>Streptosporangiaceae</taxon>
        <taxon>Nonomuraea</taxon>
    </lineage>
</organism>
<feature type="compositionally biased region" description="Polar residues" evidence="4">
    <location>
        <begin position="324"/>
        <end position="333"/>
    </location>
</feature>
<evidence type="ECO:0000313" key="7">
    <source>
        <dbReference type="Proteomes" id="UP001499843"/>
    </source>
</evidence>
<dbReference type="Proteomes" id="UP001499843">
    <property type="component" value="Unassembled WGS sequence"/>
</dbReference>
<feature type="compositionally biased region" description="Gly residues" evidence="4">
    <location>
        <begin position="349"/>
        <end position="359"/>
    </location>
</feature>
<dbReference type="PANTHER" id="PTHR42738:SF7">
    <property type="entry name" value="HYDROXYMETHYLGLUTARYL-COA LYASE"/>
    <property type="match status" value="1"/>
</dbReference>
<dbReference type="EMBL" id="BAAAQX010000022">
    <property type="protein sequence ID" value="GAA2211636.1"/>
    <property type="molecule type" value="Genomic_DNA"/>
</dbReference>
<dbReference type="NCBIfam" id="NF004283">
    <property type="entry name" value="PRK05692.1"/>
    <property type="match status" value="1"/>
</dbReference>
<keyword evidence="7" id="KW-1185">Reference proteome</keyword>
<dbReference type="InterPro" id="IPR000891">
    <property type="entry name" value="PYR_CT"/>
</dbReference>
<evidence type="ECO:0000259" key="5">
    <source>
        <dbReference type="PROSITE" id="PS50991"/>
    </source>
</evidence>
<dbReference type="CDD" id="cd07938">
    <property type="entry name" value="DRE_TIM_HMGL"/>
    <property type="match status" value="1"/>
</dbReference>
<dbReference type="InterPro" id="IPR043594">
    <property type="entry name" value="HMGL"/>
</dbReference>
<keyword evidence="2" id="KW-0479">Metal-binding</keyword>
<accession>A0ABN3CQP8</accession>
<evidence type="ECO:0000313" key="6">
    <source>
        <dbReference type="EMBL" id="GAA2211636.1"/>
    </source>
</evidence>
<sequence length="388" mass="39472">MTVVEVGPRDGLQNEPVLLGTDDKVAYLEALAGAGLTRIEAVSFAHPRLVPQLADAEQVMARVPRRDGLSYIGLVLNARGLDRALGAGVNEVNVVLVATGTFSLRNQNMTVAEALTSFSAIAARACGVRVTATIGAAFGCPFEGEVPAEHVAELAWRCAESGADEIALADTIGVGVPADVRRLVAAVRERTSLPLRFHFHNTRNTGYANALAAVEAGASALDASSGGIGGCPFAPTATGNIATEDLAYALRRSGVGTGVRVDRLVSAASFVGERLGRQVPALLGRAGDFPPPTATAAPPSHHTQGSVPTQHAQGTPPSHHAQGTVPTQHAQGTPPSQHAHGAAPAQHGSGPGQARGPGAGHAPEPEAGQAWEARAGQRGAGFGRGAVG</sequence>
<feature type="compositionally biased region" description="Gly residues" evidence="4">
    <location>
        <begin position="378"/>
        <end position="388"/>
    </location>
</feature>
<gene>
    <name evidence="6" type="ORF">GCM10009850_070960</name>
</gene>
<dbReference type="SUPFAM" id="SSF51569">
    <property type="entry name" value="Aldolase"/>
    <property type="match status" value="1"/>
</dbReference>
<evidence type="ECO:0000256" key="4">
    <source>
        <dbReference type="SAM" id="MobiDB-lite"/>
    </source>
</evidence>
<dbReference type="Pfam" id="PF00682">
    <property type="entry name" value="HMGL-like"/>
    <property type="match status" value="1"/>
</dbReference>